<comment type="caution">
    <text evidence="1">The sequence shown here is derived from an EMBL/GenBank/DDBJ whole genome shotgun (WGS) entry which is preliminary data.</text>
</comment>
<dbReference type="RefSeq" id="WP_019596102.1">
    <property type="nucleotide sequence ID" value="NZ_AWXR01000020.1"/>
</dbReference>
<dbReference type="AlphaFoldDB" id="U5C419"/>
<protein>
    <recommendedName>
        <fullName evidence="3">Twin-arginine translocation pathway signal</fullName>
    </recommendedName>
</protein>
<dbReference type="Proteomes" id="UP000016843">
    <property type="component" value="Unassembled WGS sequence"/>
</dbReference>
<organism evidence="1 2">
    <name type="scientific">Rhodonellum psychrophilum GCM71 = DSM 17998</name>
    <dbReference type="NCBI Taxonomy" id="1123057"/>
    <lineage>
        <taxon>Bacteria</taxon>
        <taxon>Pseudomonadati</taxon>
        <taxon>Bacteroidota</taxon>
        <taxon>Cytophagia</taxon>
        <taxon>Cytophagales</taxon>
        <taxon>Cytophagaceae</taxon>
        <taxon>Rhodonellum</taxon>
    </lineage>
</organism>
<sequence length="184" mass="20170">MKRRDALRSLALITGGLVLVPACDFSKDDILSAYKNLNVTTSQQKLLAQIADTIIPAGYIKGASDLAVQDFILVMVNDCVDSEGQKSFSDGLSAFDAFSKKSGGKVFDKLEVPQREQVLKTVLASEGEEDKTIRAFLNTTKRFTIQGFMMSEYIMTNVKPYSLIPGDYNGEVLIADLKSEKING</sequence>
<dbReference type="Pfam" id="PF13618">
    <property type="entry name" value="Gluconate_2-dh3"/>
    <property type="match status" value="1"/>
</dbReference>
<evidence type="ECO:0000313" key="1">
    <source>
        <dbReference type="EMBL" id="ERM82927.1"/>
    </source>
</evidence>
<dbReference type="PATRIC" id="fig|1123057.7.peg.2233"/>
<dbReference type="OrthoDB" id="6385145at2"/>
<keyword evidence="2" id="KW-1185">Reference proteome</keyword>
<reference evidence="1 2" key="1">
    <citation type="journal article" date="2013" name="Genome Announc.">
        <title>Draft Genome Sequence of the Psychrophilic and Alkaliphilic Rhodonellum psychrophilum Strain GCM71T.</title>
        <authorList>
            <person name="Hauptmann A.L."/>
            <person name="Glaring M.A."/>
            <person name="Hallin P.F."/>
            <person name="Prieme A."/>
            <person name="Stougaard P."/>
        </authorList>
    </citation>
    <scope>NUCLEOTIDE SEQUENCE [LARGE SCALE GENOMIC DNA]</scope>
    <source>
        <strain evidence="1 2">GCM71</strain>
    </source>
</reference>
<dbReference type="EMBL" id="AWXR01000020">
    <property type="protein sequence ID" value="ERM82927.1"/>
    <property type="molecule type" value="Genomic_DNA"/>
</dbReference>
<accession>U5C419</accession>
<evidence type="ECO:0008006" key="3">
    <source>
        <dbReference type="Google" id="ProtNLM"/>
    </source>
</evidence>
<evidence type="ECO:0000313" key="2">
    <source>
        <dbReference type="Proteomes" id="UP000016843"/>
    </source>
</evidence>
<dbReference type="InterPro" id="IPR027056">
    <property type="entry name" value="Gluconate_2DH_su3"/>
</dbReference>
<dbReference type="eggNOG" id="ENOG50309X8">
    <property type="taxonomic scope" value="Bacteria"/>
</dbReference>
<name>U5C419_9BACT</name>
<gene>
    <name evidence="1" type="ORF">P872_05630</name>
</gene>
<proteinExistence type="predicted"/>